<dbReference type="SUPFAM" id="SSF53850">
    <property type="entry name" value="Periplasmic binding protein-like II"/>
    <property type="match status" value="1"/>
</dbReference>
<accession>A0A101GJT1</accession>
<proteinExistence type="predicted"/>
<keyword evidence="1" id="KW-0732">Signal</keyword>
<dbReference type="Proteomes" id="UP000054323">
    <property type="component" value="Unassembled WGS sequence"/>
</dbReference>
<dbReference type="AlphaFoldDB" id="A0A101GJT1"/>
<dbReference type="InterPro" id="IPR050811">
    <property type="entry name" value="Phosphate_ABC_transporter"/>
</dbReference>
<feature type="non-terminal residue" evidence="4">
    <location>
        <position position="1"/>
    </location>
</feature>
<evidence type="ECO:0000256" key="2">
    <source>
        <dbReference type="SAM" id="Phobius"/>
    </source>
</evidence>
<name>A0A101GJT1_9EURY</name>
<keyword evidence="2" id="KW-0472">Membrane</keyword>
<dbReference type="PANTHER" id="PTHR30570">
    <property type="entry name" value="PERIPLASMIC PHOSPHATE BINDING COMPONENT OF PHOSPHATE ABC TRANSPORTER"/>
    <property type="match status" value="1"/>
</dbReference>
<evidence type="ECO:0000313" key="5">
    <source>
        <dbReference type="Proteomes" id="UP000054323"/>
    </source>
</evidence>
<dbReference type="Pfam" id="PF12849">
    <property type="entry name" value="PBP_like_2"/>
    <property type="match status" value="1"/>
</dbReference>
<reference evidence="5" key="1">
    <citation type="journal article" date="2015" name="MBio">
        <title>Genome-Resolved Metagenomic Analysis Reveals Roles for Candidate Phyla and Other Microbial Community Members in Biogeochemical Transformations in Oil Reservoirs.</title>
        <authorList>
            <person name="Hu P."/>
            <person name="Tom L."/>
            <person name="Singh A."/>
            <person name="Thomas B.C."/>
            <person name="Baker B.J."/>
            <person name="Piceno Y.M."/>
            <person name="Andersen G.L."/>
            <person name="Banfield J.F."/>
        </authorList>
    </citation>
    <scope>NUCLEOTIDE SEQUENCE [LARGE SCALE GENOMIC DNA]</scope>
</reference>
<keyword evidence="2" id="KW-1133">Transmembrane helix</keyword>
<organism evidence="4 5">
    <name type="scientific">Methanoculleus marisnigri</name>
    <dbReference type="NCBI Taxonomy" id="2198"/>
    <lineage>
        <taxon>Archaea</taxon>
        <taxon>Methanobacteriati</taxon>
        <taxon>Methanobacteriota</taxon>
        <taxon>Stenosarchaea group</taxon>
        <taxon>Methanomicrobia</taxon>
        <taxon>Methanomicrobiales</taxon>
        <taxon>Methanomicrobiaceae</taxon>
        <taxon>Methanoculleus</taxon>
    </lineage>
</organism>
<keyword evidence="2" id="KW-0812">Transmembrane</keyword>
<feature type="transmembrane region" description="Helical" evidence="2">
    <location>
        <begin position="12"/>
        <end position="36"/>
    </location>
</feature>
<comment type="caution">
    <text evidence="4">The sequence shown here is derived from an EMBL/GenBank/DDBJ whole genome shotgun (WGS) entry which is preliminary data.</text>
</comment>
<dbReference type="InterPro" id="IPR013373">
    <property type="entry name" value="Flagellin/pilin_N_arc"/>
</dbReference>
<dbReference type="InterPro" id="IPR024370">
    <property type="entry name" value="PBP_domain"/>
</dbReference>
<dbReference type="Gene3D" id="3.40.190.10">
    <property type="entry name" value="Periplasmic binding protein-like II"/>
    <property type="match status" value="2"/>
</dbReference>
<dbReference type="PATRIC" id="fig|2198.4.peg.460"/>
<evidence type="ECO:0000259" key="3">
    <source>
        <dbReference type="Pfam" id="PF12849"/>
    </source>
</evidence>
<protein>
    <submittedName>
        <fullName evidence="4">Phosphate ABC transporter, solute-binding protein</fullName>
    </submittedName>
</protein>
<sequence>FKNMNESAVSPIVATLVLIVVAVVGAVAVGTIIGAFSSDVSEQVNPGDVAGASSAEILIAGSTTVQPASELLAKAYMAEKPGVKISVQGGGSGAGVTSVGMDIVDIGSASRPVKDTELAKYPSLQTYQIGGSGVAIVVPDGAKDKITGVTKAGLTDLYDNTTEQNSATVGWTDAPPTNKIIDANEIGEATETTVNITVYQRAEASGTEETVAKEYLKYPGDSFDNTGAEGVNGNAGVAAAIAAGSATNVRLGFIDFGYVTSAHKALDVDGKVCDKMHILESLKGVDDTETTSYVEKLARPLNYIVNGNPSAIVKDYINFAQSPGAVDSIHDVGMFSIVEFA</sequence>
<evidence type="ECO:0000313" key="4">
    <source>
        <dbReference type="EMBL" id="KUK59761.1"/>
    </source>
</evidence>
<evidence type="ECO:0000256" key="1">
    <source>
        <dbReference type="ARBA" id="ARBA00022729"/>
    </source>
</evidence>
<dbReference type="NCBIfam" id="TIGR02537">
    <property type="entry name" value="arch_flag_Nterm"/>
    <property type="match status" value="1"/>
</dbReference>
<dbReference type="PANTHER" id="PTHR30570:SF1">
    <property type="entry name" value="PHOSPHATE-BINDING PROTEIN PSTS"/>
    <property type="match status" value="1"/>
</dbReference>
<dbReference type="EMBL" id="LGGD01000287">
    <property type="protein sequence ID" value="KUK59761.1"/>
    <property type="molecule type" value="Genomic_DNA"/>
</dbReference>
<feature type="domain" description="PBP" evidence="3">
    <location>
        <begin position="52"/>
        <end position="322"/>
    </location>
</feature>
<gene>
    <name evidence="4" type="ORF">XD82_1800</name>
</gene>